<accession>A0A5B0GV86</accession>
<dbReference type="InterPro" id="IPR017927">
    <property type="entry name" value="FAD-bd_FR_type"/>
</dbReference>
<dbReference type="PANTHER" id="PTHR47354:SF1">
    <property type="entry name" value="CARNITINE MONOOXYGENASE REDUCTASE SUBUNIT"/>
    <property type="match status" value="1"/>
</dbReference>
<evidence type="ECO:0000313" key="9">
    <source>
        <dbReference type="EMBL" id="KAA1006856.1"/>
    </source>
</evidence>
<dbReference type="Gene3D" id="3.40.50.80">
    <property type="entry name" value="Nucleotide-binding domain of ferredoxin-NADP reductase (FNR) module"/>
    <property type="match status" value="1"/>
</dbReference>
<organism evidence="9 10">
    <name type="scientific">Paraburkholderia panacisoli</name>
    <dbReference type="NCBI Taxonomy" id="2603818"/>
    <lineage>
        <taxon>Bacteria</taxon>
        <taxon>Pseudomonadati</taxon>
        <taxon>Pseudomonadota</taxon>
        <taxon>Betaproteobacteria</taxon>
        <taxon>Burkholderiales</taxon>
        <taxon>Burkholderiaceae</taxon>
        <taxon>Paraburkholderia</taxon>
    </lineage>
</organism>
<feature type="domain" description="2Fe-2S ferredoxin-type" evidence="7">
    <location>
        <begin position="244"/>
        <end position="330"/>
    </location>
</feature>
<evidence type="ECO:0000259" key="7">
    <source>
        <dbReference type="PROSITE" id="PS51085"/>
    </source>
</evidence>
<dbReference type="InterPro" id="IPR039261">
    <property type="entry name" value="FNR_nucleotide-bd"/>
</dbReference>
<evidence type="ECO:0000256" key="3">
    <source>
        <dbReference type="ARBA" id="ARBA00022723"/>
    </source>
</evidence>
<dbReference type="InterPro" id="IPR001041">
    <property type="entry name" value="2Fe-2S_ferredoxin-type"/>
</dbReference>
<keyword evidence="6" id="KW-0411">Iron-sulfur</keyword>
<dbReference type="PROSITE" id="PS51384">
    <property type="entry name" value="FAD_FR"/>
    <property type="match status" value="1"/>
</dbReference>
<evidence type="ECO:0000259" key="8">
    <source>
        <dbReference type="PROSITE" id="PS51384"/>
    </source>
</evidence>
<dbReference type="GO" id="GO:0051537">
    <property type="term" value="F:2 iron, 2 sulfur cluster binding"/>
    <property type="evidence" value="ECO:0007669"/>
    <property type="project" value="UniProtKB-KW"/>
</dbReference>
<dbReference type="PROSITE" id="PS51085">
    <property type="entry name" value="2FE2S_FER_2"/>
    <property type="match status" value="1"/>
</dbReference>
<dbReference type="CDD" id="cd06185">
    <property type="entry name" value="PDR_like"/>
    <property type="match status" value="1"/>
</dbReference>
<dbReference type="SUPFAM" id="SSF63380">
    <property type="entry name" value="Riboflavin synthase domain-like"/>
    <property type="match status" value="1"/>
</dbReference>
<dbReference type="InterPro" id="IPR036010">
    <property type="entry name" value="2Fe-2S_ferredoxin-like_sf"/>
</dbReference>
<dbReference type="CDD" id="cd00207">
    <property type="entry name" value="fer2"/>
    <property type="match status" value="1"/>
</dbReference>
<keyword evidence="1" id="KW-0285">Flavoprotein</keyword>
<evidence type="ECO:0000256" key="4">
    <source>
        <dbReference type="ARBA" id="ARBA00023002"/>
    </source>
</evidence>
<dbReference type="InterPro" id="IPR001433">
    <property type="entry name" value="OxRdtase_FAD/NAD-bd"/>
</dbReference>
<keyword evidence="4" id="KW-0560">Oxidoreductase</keyword>
<keyword evidence="5" id="KW-0408">Iron</keyword>
<dbReference type="AlphaFoldDB" id="A0A5B0GV86"/>
<dbReference type="GO" id="GO:0016491">
    <property type="term" value="F:oxidoreductase activity"/>
    <property type="evidence" value="ECO:0007669"/>
    <property type="project" value="UniProtKB-KW"/>
</dbReference>
<evidence type="ECO:0000256" key="6">
    <source>
        <dbReference type="ARBA" id="ARBA00023014"/>
    </source>
</evidence>
<dbReference type="InterPro" id="IPR012675">
    <property type="entry name" value="Beta-grasp_dom_sf"/>
</dbReference>
<gene>
    <name evidence="9" type="ORF">FVF58_25230</name>
</gene>
<dbReference type="InterPro" id="IPR006058">
    <property type="entry name" value="2Fe2S_fd_BS"/>
</dbReference>
<dbReference type="InterPro" id="IPR050415">
    <property type="entry name" value="MRET"/>
</dbReference>
<dbReference type="PROSITE" id="PS00197">
    <property type="entry name" value="2FE2S_FER_1"/>
    <property type="match status" value="1"/>
</dbReference>
<evidence type="ECO:0000256" key="5">
    <source>
        <dbReference type="ARBA" id="ARBA00023004"/>
    </source>
</evidence>
<dbReference type="EMBL" id="VTUZ01000018">
    <property type="protein sequence ID" value="KAA1006856.1"/>
    <property type="molecule type" value="Genomic_DNA"/>
</dbReference>
<dbReference type="SUPFAM" id="SSF54292">
    <property type="entry name" value="2Fe-2S ferredoxin-like"/>
    <property type="match status" value="1"/>
</dbReference>
<proteinExistence type="predicted"/>
<dbReference type="Proteomes" id="UP000325273">
    <property type="component" value="Unassembled WGS sequence"/>
</dbReference>
<dbReference type="PRINTS" id="PR00409">
    <property type="entry name" value="PHDIOXRDTASE"/>
</dbReference>
<reference evidence="9 10" key="1">
    <citation type="submission" date="2019-08" db="EMBL/GenBank/DDBJ databases">
        <title>Paraburkholderia sp. DCY113.</title>
        <authorList>
            <person name="Kang J."/>
        </authorList>
    </citation>
    <scope>NUCLEOTIDE SEQUENCE [LARGE SCALE GENOMIC DNA]</scope>
    <source>
        <strain evidence="9 10">DCY113</strain>
    </source>
</reference>
<evidence type="ECO:0000256" key="2">
    <source>
        <dbReference type="ARBA" id="ARBA00022714"/>
    </source>
</evidence>
<dbReference type="SUPFAM" id="SSF52343">
    <property type="entry name" value="Ferredoxin reductase-like, C-terminal NADP-linked domain"/>
    <property type="match status" value="1"/>
</dbReference>
<keyword evidence="2" id="KW-0001">2Fe-2S</keyword>
<sequence length="330" mass="35055">MDEQTVGGGATRGTASLGARVRTIRHEAERVLSIELVPLEGTAFPPFTPGAHIDLNLPNGITRSYSLVNSPDESGRYVIGVLDDAKSRGGSRYVHEQLRCGSTLPIGKPRNNFALDEEAASTVLVAGGIGITPMLCMYRRLRQRGRDAQLVYCARSRAQAAFLDELEALGGDVRLHFDDEHDSRPFDLAAFLAQQDQSVHAYCCGPGAMLSAFEAACAAAGIGNVHIERFTASAPAVDTQQAGYTVELARSGRTLFVPAGKALLDVLLEADVEVGYSCREGLCGACETRVLGGCPDHRDSVLTQSDRAAGNVMMICVSGAKSETLALDLA</sequence>
<dbReference type="RefSeq" id="WP_149672554.1">
    <property type="nucleotide sequence ID" value="NZ_VTUZ01000018.1"/>
</dbReference>
<dbReference type="Gene3D" id="3.10.20.30">
    <property type="match status" value="1"/>
</dbReference>
<dbReference type="Gene3D" id="2.40.30.10">
    <property type="entry name" value="Translation factors"/>
    <property type="match status" value="1"/>
</dbReference>
<feature type="domain" description="FAD-binding FR-type" evidence="8">
    <location>
        <begin position="14"/>
        <end position="116"/>
    </location>
</feature>
<evidence type="ECO:0000313" key="10">
    <source>
        <dbReference type="Proteomes" id="UP000325273"/>
    </source>
</evidence>
<dbReference type="PANTHER" id="PTHR47354">
    <property type="entry name" value="NADH OXIDOREDUCTASE HCR"/>
    <property type="match status" value="1"/>
</dbReference>
<dbReference type="Pfam" id="PF00111">
    <property type="entry name" value="Fer2"/>
    <property type="match status" value="1"/>
</dbReference>
<protein>
    <submittedName>
        <fullName evidence="9">Oxidoreductase</fullName>
    </submittedName>
</protein>
<keyword evidence="10" id="KW-1185">Reference proteome</keyword>
<evidence type="ECO:0000256" key="1">
    <source>
        <dbReference type="ARBA" id="ARBA00022630"/>
    </source>
</evidence>
<dbReference type="GO" id="GO:0046872">
    <property type="term" value="F:metal ion binding"/>
    <property type="evidence" value="ECO:0007669"/>
    <property type="project" value="UniProtKB-KW"/>
</dbReference>
<keyword evidence="3" id="KW-0479">Metal-binding</keyword>
<dbReference type="InterPro" id="IPR017938">
    <property type="entry name" value="Riboflavin_synthase-like_b-brl"/>
</dbReference>
<dbReference type="Pfam" id="PF00175">
    <property type="entry name" value="NAD_binding_1"/>
    <property type="match status" value="1"/>
</dbReference>
<comment type="caution">
    <text evidence="9">The sequence shown here is derived from an EMBL/GenBank/DDBJ whole genome shotgun (WGS) entry which is preliminary data.</text>
</comment>
<name>A0A5B0GV86_9BURK</name>